<evidence type="ECO:0000313" key="1">
    <source>
        <dbReference type="EMBL" id="KAF2621211.1"/>
    </source>
</evidence>
<evidence type="ECO:0000313" key="2">
    <source>
        <dbReference type="Proteomes" id="UP000799754"/>
    </source>
</evidence>
<reference evidence="1" key="1">
    <citation type="journal article" date="2020" name="Stud. Mycol.">
        <title>101 Dothideomycetes genomes: a test case for predicting lifestyles and emergence of pathogens.</title>
        <authorList>
            <person name="Haridas S."/>
            <person name="Albert R."/>
            <person name="Binder M."/>
            <person name="Bloem J."/>
            <person name="Labutti K."/>
            <person name="Salamov A."/>
            <person name="Andreopoulos B."/>
            <person name="Baker S."/>
            <person name="Barry K."/>
            <person name="Bills G."/>
            <person name="Bluhm B."/>
            <person name="Cannon C."/>
            <person name="Castanera R."/>
            <person name="Culley D."/>
            <person name="Daum C."/>
            <person name="Ezra D."/>
            <person name="Gonzalez J."/>
            <person name="Henrissat B."/>
            <person name="Kuo A."/>
            <person name="Liang C."/>
            <person name="Lipzen A."/>
            <person name="Lutzoni F."/>
            <person name="Magnuson J."/>
            <person name="Mondo S."/>
            <person name="Nolan M."/>
            <person name="Ohm R."/>
            <person name="Pangilinan J."/>
            <person name="Park H.-J."/>
            <person name="Ramirez L."/>
            <person name="Alfaro M."/>
            <person name="Sun H."/>
            <person name="Tritt A."/>
            <person name="Yoshinaga Y."/>
            <person name="Zwiers L.-H."/>
            <person name="Turgeon B."/>
            <person name="Goodwin S."/>
            <person name="Spatafora J."/>
            <person name="Crous P."/>
            <person name="Grigoriev I."/>
        </authorList>
    </citation>
    <scope>NUCLEOTIDE SEQUENCE</scope>
    <source>
        <strain evidence="1">CBS 525.71</strain>
    </source>
</reference>
<keyword evidence="2" id="KW-1185">Reference proteome</keyword>
<dbReference type="Proteomes" id="UP000799754">
    <property type="component" value="Unassembled WGS sequence"/>
</dbReference>
<accession>A0ACB6RH57</accession>
<dbReference type="EMBL" id="MU006759">
    <property type="protein sequence ID" value="KAF2621211.1"/>
    <property type="molecule type" value="Genomic_DNA"/>
</dbReference>
<comment type="caution">
    <text evidence="1">The sequence shown here is derived from an EMBL/GenBank/DDBJ whole genome shotgun (WGS) entry which is preliminary data.</text>
</comment>
<proteinExistence type="predicted"/>
<sequence>MHDTCRLKKLMPAPRGRCSPPINPATTELGWVYKYPEKKEVKSGNPWVIRHTGVYHVYNIKDFRSTLVIVNPSPIARFSQYLRKMLQQSSVRSTILSTPTIIHTMLISSHLESWRDYLEDHEALLLKLDMKPACTVLEEPLVTFDTLKEVRAIEKRILPVEPLLTSFDELVHDLQRAGDHLSKKVLDSLNLGFQQLAKGQSQNTFQMARSAREDSVAIRAITLVTSFYLPFSFVATMFGMNLVDFDSESRNLLVSKQLWLYFVISVPLTVMTLACWRWRMQTYRRSYLEEESSSLQYDKSTDNTSEMEMV</sequence>
<name>A0ACB6RH57_9PLEO</name>
<gene>
    <name evidence="1" type="ORF">BU25DRAFT_483274</name>
</gene>
<organism evidence="1 2">
    <name type="scientific">Macroventuria anomochaeta</name>
    <dbReference type="NCBI Taxonomy" id="301207"/>
    <lineage>
        <taxon>Eukaryota</taxon>
        <taxon>Fungi</taxon>
        <taxon>Dikarya</taxon>
        <taxon>Ascomycota</taxon>
        <taxon>Pezizomycotina</taxon>
        <taxon>Dothideomycetes</taxon>
        <taxon>Pleosporomycetidae</taxon>
        <taxon>Pleosporales</taxon>
        <taxon>Pleosporineae</taxon>
        <taxon>Didymellaceae</taxon>
        <taxon>Macroventuria</taxon>
    </lineage>
</organism>
<protein>
    <submittedName>
        <fullName evidence="1">Uncharacterized protein</fullName>
    </submittedName>
</protein>